<dbReference type="PIRSF" id="PIRSF002291">
    <property type="entry name" value="AP_complex_beta"/>
    <property type="match status" value="1"/>
</dbReference>
<dbReference type="Proteomes" id="UP001610335">
    <property type="component" value="Unassembled WGS sequence"/>
</dbReference>
<evidence type="ECO:0000313" key="10">
    <source>
        <dbReference type="Proteomes" id="UP001610335"/>
    </source>
</evidence>
<name>A0ABR4J7L9_9EURO</name>
<comment type="function">
    <text evidence="6">Adaptins are components of the adaptor complexes which link clathrin to receptors in coated vesicles. Clathrin-associated protein complexes are believed to interact with the cytoplasmic tails of membrane proteins, leading to their selection and concentration.</text>
</comment>
<sequence>MAMNRIRGAFAVPRKGETFELRAGLVSQYAYERKEAIQKTIMAMTLGKDVSALFPDVLKNIATTDLEQKKLVYLYLMNYAKSHPDLCILAVNTFVQDSEDPNPLIRALAIRTMGCIRVDKMVDYMEEPLRKTLRDESPYVRKTAAICVAKLFDLSPGMCLENGFLEMLQEMIGDPNPMVVANSVTALSEIYHAAPETQALKVTTNTLRKLLMALNECTEWGRVTILTTLSEYRTSVVTEAEQICERVAPQFQHANPSVVLAAVKVVFLHMKMVNAELSKAYLKKMAPPLVTLVSSAPEVQYVALRNIDLLLQKQPDILNKELRVFFCKYNDPPYVKFQKLEIMVRIANERNFEQLLAELKEYALEVDMDFVRRAVKAIGQVAIKIESASEKCVNGLLELINTKVNYVVQEAIVVIKDIFRKYPGYEGIIPTLCQCIDELDEPNARAALIWIVGEYAEKISNAGDILAGFVEGFNEEFSQTQLQILTAVVKLFLKRPDKAQGLVQKVLQAATAENDNPDVRDRAYVYWRLLSDTSDPNAAKNIVLSKKPPIVTTIHSLPPVLLEQLLTELSSLASVYHMPPEQFVGQGRFGADAVQKAAIEEQLQNALDNPLAAAAAAAATGTAPQQQSNVENLLDIDFDGTAPASAHKEADGGMSGLDGLAGTPVRGESPATGTPAGSNNLDDLLGVFGDSGAPSSTSGNAPPPDGGAGADLLNGFGGLDLSGNNTTSPPPAPGASQPKKTNEDILSLF</sequence>
<protein>
    <recommendedName>
        <fullName evidence="6">AP complex subunit beta</fullName>
    </recommendedName>
</protein>
<keyword evidence="4 6" id="KW-0653">Protein transport</keyword>
<keyword evidence="3 6" id="KW-0813">Transport</keyword>
<dbReference type="InterPro" id="IPR011989">
    <property type="entry name" value="ARM-like"/>
</dbReference>
<evidence type="ECO:0000256" key="4">
    <source>
        <dbReference type="ARBA" id="ARBA00022927"/>
    </source>
</evidence>
<proteinExistence type="inferred from homology"/>
<dbReference type="Gene3D" id="1.25.10.10">
    <property type="entry name" value="Leucine-rich Repeat Variant"/>
    <property type="match status" value="1"/>
</dbReference>
<dbReference type="InterPro" id="IPR026739">
    <property type="entry name" value="AP_beta"/>
</dbReference>
<evidence type="ECO:0000256" key="2">
    <source>
        <dbReference type="ARBA" id="ARBA00006613"/>
    </source>
</evidence>
<gene>
    <name evidence="9" type="ORF">BDW59DRAFT_2539</name>
</gene>
<dbReference type="PANTHER" id="PTHR11134">
    <property type="entry name" value="ADAPTOR COMPLEX SUBUNIT BETA FAMILY MEMBER"/>
    <property type="match status" value="1"/>
</dbReference>
<dbReference type="EMBL" id="JBFXLS010000001">
    <property type="protein sequence ID" value="KAL2835048.1"/>
    <property type="molecule type" value="Genomic_DNA"/>
</dbReference>
<evidence type="ECO:0000256" key="5">
    <source>
        <dbReference type="ARBA" id="ARBA00023136"/>
    </source>
</evidence>
<comment type="subcellular location">
    <subcellularLocation>
        <location evidence="1">Endomembrane system</location>
    </subcellularLocation>
</comment>
<keyword evidence="5 6" id="KW-0472">Membrane</keyword>
<dbReference type="Pfam" id="PF01602">
    <property type="entry name" value="Adaptin_N"/>
    <property type="match status" value="1"/>
</dbReference>
<dbReference type="InterPro" id="IPR016024">
    <property type="entry name" value="ARM-type_fold"/>
</dbReference>
<accession>A0ABR4J7L9</accession>
<feature type="domain" description="Clathrin/coatomer adaptor adaptin-like N-terminal" evidence="8">
    <location>
        <begin position="15"/>
        <end position="533"/>
    </location>
</feature>
<comment type="similarity">
    <text evidence="2 6">Belongs to the adaptor complexes large subunit family.</text>
</comment>
<evidence type="ECO:0000256" key="7">
    <source>
        <dbReference type="SAM" id="MobiDB-lite"/>
    </source>
</evidence>
<evidence type="ECO:0000256" key="1">
    <source>
        <dbReference type="ARBA" id="ARBA00004308"/>
    </source>
</evidence>
<evidence type="ECO:0000256" key="6">
    <source>
        <dbReference type="PIRNR" id="PIRNR002291"/>
    </source>
</evidence>
<evidence type="ECO:0000313" key="9">
    <source>
        <dbReference type="EMBL" id="KAL2835048.1"/>
    </source>
</evidence>
<organism evidence="9 10">
    <name type="scientific">Aspergillus cavernicola</name>
    <dbReference type="NCBI Taxonomy" id="176166"/>
    <lineage>
        <taxon>Eukaryota</taxon>
        <taxon>Fungi</taxon>
        <taxon>Dikarya</taxon>
        <taxon>Ascomycota</taxon>
        <taxon>Pezizomycotina</taxon>
        <taxon>Eurotiomycetes</taxon>
        <taxon>Eurotiomycetidae</taxon>
        <taxon>Eurotiales</taxon>
        <taxon>Aspergillaceae</taxon>
        <taxon>Aspergillus</taxon>
        <taxon>Aspergillus subgen. Nidulantes</taxon>
    </lineage>
</organism>
<comment type="caution">
    <text evidence="9">The sequence shown here is derived from an EMBL/GenBank/DDBJ whole genome shotgun (WGS) entry which is preliminary data.</text>
</comment>
<evidence type="ECO:0000259" key="8">
    <source>
        <dbReference type="Pfam" id="PF01602"/>
    </source>
</evidence>
<keyword evidence="10" id="KW-1185">Reference proteome</keyword>
<dbReference type="InterPro" id="IPR016342">
    <property type="entry name" value="AP_complex_bsu_1_2_4"/>
</dbReference>
<reference evidence="9 10" key="1">
    <citation type="submission" date="2024-07" db="EMBL/GenBank/DDBJ databases">
        <title>Section-level genome sequencing and comparative genomics of Aspergillus sections Usti and Cavernicolus.</title>
        <authorList>
            <consortium name="Lawrence Berkeley National Laboratory"/>
            <person name="Nybo J.L."/>
            <person name="Vesth T.C."/>
            <person name="Theobald S."/>
            <person name="Frisvad J.C."/>
            <person name="Larsen T.O."/>
            <person name="Kjaerboelling I."/>
            <person name="Rothschild-Mancinelli K."/>
            <person name="Lyhne E.K."/>
            <person name="Kogle M.E."/>
            <person name="Barry K."/>
            <person name="Clum A."/>
            <person name="Na H."/>
            <person name="Ledsgaard L."/>
            <person name="Lin J."/>
            <person name="Lipzen A."/>
            <person name="Kuo A."/>
            <person name="Riley R."/>
            <person name="Mondo S."/>
            <person name="LaButti K."/>
            <person name="Haridas S."/>
            <person name="Pangalinan J."/>
            <person name="Salamov A.A."/>
            <person name="Simmons B.A."/>
            <person name="Magnuson J.K."/>
            <person name="Chen J."/>
            <person name="Drula E."/>
            <person name="Henrissat B."/>
            <person name="Wiebenga A."/>
            <person name="Lubbers R.J."/>
            <person name="Gomes A.C."/>
            <person name="Makela M.R."/>
            <person name="Stajich J."/>
            <person name="Grigoriev I.V."/>
            <person name="Mortensen U.H."/>
            <person name="De vries R.P."/>
            <person name="Baker S.E."/>
            <person name="Andersen M.R."/>
        </authorList>
    </citation>
    <scope>NUCLEOTIDE SEQUENCE [LARGE SCALE GENOMIC DNA]</scope>
    <source>
        <strain evidence="9 10">CBS 600.67</strain>
    </source>
</reference>
<feature type="region of interest" description="Disordered" evidence="7">
    <location>
        <begin position="642"/>
        <end position="749"/>
    </location>
</feature>
<evidence type="ECO:0000256" key="3">
    <source>
        <dbReference type="ARBA" id="ARBA00022448"/>
    </source>
</evidence>
<dbReference type="InterPro" id="IPR002553">
    <property type="entry name" value="Clathrin/coatomer_adapt-like_N"/>
</dbReference>
<feature type="compositionally biased region" description="Polar residues" evidence="7">
    <location>
        <begin position="671"/>
        <end position="681"/>
    </location>
</feature>
<dbReference type="SUPFAM" id="SSF48371">
    <property type="entry name" value="ARM repeat"/>
    <property type="match status" value="1"/>
</dbReference>